<evidence type="ECO:0000256" key="1">
    <source>
        <dbReference type="SAM" id="MobiDB-lite"/>
    </source>
</evidence>
<proteinExistence type="predicted"/>
<feature type="region of interest" description="Disordered" evidence="1">
    <location>
        <begin position="73"/>
        <end position="95"/>
    </location>
</feature>
<sequence>MTHVAGTTSYRPPRHTCCLDSLLIPFNSFHRLVLVISVPRDGIHPPLRESQPTGPLPSHKRYQESTLRMIQPATPKIAVEDGKSENKEDAPQTSSGCVKKGKFLKYDNNYLDLALHRHMSMMKSDRSAYCVWKFWTRMHASKDGLGWFQLVLSPVRSDKTRALPMLVGRGEGVRASSGNIIEYCGSASDTKEKTFFNTFKFVNTAIVALSVLYIYCKLGENVKTWVLNTAYSYFTIMMQIHKKG</sequence>
<name>A0A7R9DER3_TIMPO</name>
<evidence type="ECO:0000313" key="2">
    <source>
        <dbReference type="EMBL" id="CAD7413356.1"/>
    </source>
</evidence>
<dbReference type="EMBL" id="OD006790">
    <property type="protein sequence ID" value="CAD7413356.1"/>
    <property type="molecule type" value="Genomic_DNA"/>
</dbReference>
<gene>
    <name evidence="2" type="ORF">TPSB3V08_LOCUS8965</name>
</gene>
<organism evidence="2">
    <name type="scientific">Timema poppense</name>
    <name type="common">Walking stick</name>
    <dbReference type="NCBI Taxonomy" id="170557"/>
    <lineage>
        <taxon>Eukaryota</taxon>
        <taxon>Metazoa</taxon>
        <taxon>Ecdysozoa</taxon>
        <taxon>Arthropoda</taxon>
        <taxon>Hexapoda</taxon>
        <taxon>Insecta</taxon>
        <taxon>Pterygota</taxon>
        <taxon>Neoptera</taxon>
        <taxon>Polyneoptera</taxon>
        <taxon>Phasmatodea</taxon>
        <taxon>Timematodea</taxon>
        <taxon>Timematoidea</taxon>
        <taxon>Timematidae</taxon>
        <taxon>Timema</taxon>
    </lineage>
</organism>
<protein>
    <submittedName>
        <fullName evidence="2">Uncharacterized protein</fullName>
    </submittedName>
</protein>
<feature type="compositionally biased region" description="Basic and acidic residues" evidence="1">
    <location>
        <begin position="78"/>
        <end position="90"/>
    </location>
</feature>
<accession>A0A7R9DER3</accession>
<reference evidence="2" key="1">
    <citation type="submission" date="2020-11" db="EMBL/GenBank/DDBJ databases">
        <authorList>
            <person name="Tran Van P."/>
        </authorList>
    </citation>
    <scope>NUCLEOTIDE SEQUENCE</scope>
</reference>
<dbReference type="AlphaFoldDB" id="A0A7R9DER3"/>